<dbReference type="EMBL" id="OC916128">
    <property type="protein sequence ID" value="CAD7643265.1"/>
    <property type="molecule type" value="Genomic_DNA"/>
</dbReference>
<feature type="non-terminal residue" evidence="5">
    <location>
        <position position="753"/>
    </location>
</feature>
<gene>
    <name evidence="5" type="ORF">ONB1V03_LOCUS4046</name>
</gene>
<proteinExistence type="inferred from homology"/>
<evidence type="ECO:0008006" key="7">
    <source>
        <dbReference type="Google" id="ProtNLM"/>
    </source>
</evidence>
<feature type="compositionally biased region" description="Polar residues" evidence="4">
    <location>
        <begin position="712"/>
        <end position="725"/>
    </location>
</feature>
<evidence type="ECO:0000256" key="1">
    <source>
        <dbReference type="ARBA" id="ARBA00004123"/>
    </source>
</evidence>
<dbReference type="GO" id="GO:0045292">
    <property type="term" value="P:mRNA cis splicing, via spliceosome"/>
    <property type="evidence" value="ECO:0007669"/>
    <property type="project" value="TreeGrafter"/>
</dbReference>
<keyword evidence="6" id="KW-1185">Reference proteome</keyword>
<dbReference type="AlphaFoldDB" id="A0A7R9LKH8"/>
<name>A0A7R9LKH8_9ACAR</name>
<dbReference type="InterPro" id="IPR005011">
    <property type="entry name" value="SNU66/SART1"/>
</dbReference>
<feature type="compositionally biased region" description="Basic residues" evidence="4">
    <location>
        <begin position="690"/>
        <end position="707"/>
    </location>
</feature>
<keyword evidence="3" id="KW-0539">Nucleus</keyword>
<sequence>EEISGPKKDAFRLGVTPGNRSNDIELIRMKLKQEEGKISLFTTKPKIASEYFTEEEMTKFKKPKKVRKVLRKKKAIEATEEVVTDLTVSTDHGSRKSRNRDKEMNIDSNDTKIDKTIVKEEVLIDINPVMLPKSGLRLPAMDVDEDFIDPNDKDLSGIILEEEEADKELEMALHKSRKLKLRSNVEATTGAAKISGPKKDAFRLGVTPGNRSNDIELIRMKLKQEEGKISLFTTKPKIASEYFTEEEMTKFKKPKKVRKVLRKKKAIEATEEVVTDLTVSTDHGSRQSRNRDKEMNIDSNDTKIDKTIIKEEVIIDINPVMLPKSGLRLPAMDVDEDFIDPNDEDLSGIILEEEEADKEHLYRNLLHLLLSNDAESLIPNNIILNSTAEFCRNLGDIPTYGLAGNRDEDEELMELEETLIETRNPTHDSDPNRGQWNEVEVKEDDIAQDLEDNEGQPILEEEPDVSRGLVGALQLAMKKGYLDKEVKKVSASRQSAIESQSYTIEEKFYEDDKIGRRERYSGPVSDFREKNEYRPEIKLDYVDEKGRVLDQKEAFRHLSHKFHGKGPSKNKIDKRMKKKDQQSKLQQMKEEPDVSRGLVGALQLAMKKGYLDKEVKKVSASRQSAIESQSYTIEEKFYEDDKIGRRERYSGPVSDFREKNEYRPEIKLDYVDEKGRVLDQKEAFRHLSHKFHGKGPSKNKIDKRMKKKDQQSKLQQMSSTDTPLNTLKMLTDKQKELQLPYVVLTGAQKTAIQ</sequence>
<evidence type="ECO:0000313" key="5">
    <source>
        <dbReference type="EMBL" id="CAD7643265.1"/>
    </source>
</evidence>
<dbReference type="EMBL" id="CAJPVJ010001303">
    <property type="protein sequence ID" value="CAG2164494.1"/>
    <property type="molecule type" value="Genomic_DNA"/>
</dbReference>
<reference evidence="5" key="1">
    <citation type="submission" date="2020-11" db="EMBL/GenBank/DDBJ databases">
        <authorList>
            <person name="Tran Van P."/>
        </authorList>
    </citation>
    <scope>NUCLEOTIDE SEQUENCE</scope>
</reference>
<dbReference type="PANTHER" id="PTHR14152">
    <property type="entry name" value="SQUAMOUS CELL CARCINOMA ANTIGEN RECOGNISED BY CYTOTOXIC T LYMPHOCYTES"/>
    <property type="match status" value="1"/>
</dbReference>
<feature type="compositionally biased region" description="Basic and acidic residues" evidence="4">
    <location>
        <begin position="579"/>
        <end position="592"/>
    </location>
</feature>
<comment type="similarity">
    <text evidence="2">Belongs to the SNU66/SART1 family.</text>
</comment>
<dbReference type="PANTHER" id="PTHR14152:SF5">
    <property type="entry name" value="U4_U6.U5 TRI-SNRNP-ASSOCIATED PROTEIN 1"/>
    <property type="match status" value="1"/>
</dbReference>
<evidence type="ECO:0000256" key="4">
    <source>
        <dbReference type="SAM" id="MobiDB-lite"/>
    </source>
</evidence>
<protein>
    <recommendedName>
        <fullName evidence="7">U4/U6.U5 tri-snRNP-associated protein 1</fullName>
    </recommendedName>
</protein>
<evidence type="ECO:0000313" key="6">
    <source>
        <dbReference type="Proteomes" id="UP000728032"/>
    </source>
</evidence>
<feature type="compositionally biased region" description="Basic residues" evidence="4">
    <location>
        <begin position="561"/>
        <end position="578"/>
    </location>
</feature>
<dbReference type="Proteomes" id="UP000728032">
    <property type="component" value="Unassembled WGS sequence"/>
</dbReference>
<dbReference type="Pfam" id="PF03343">
    <property type="entry name" value="SART-1"/>
    <property type="match status" value="3"/>
</dbReference>
<feature type="region of interest" description="Disordered" evidence="4">
    <location>
        <begin position="561"/>
        <end position="592"/>
    </location>
</feature>
<organism evidence="5">
    <name type="scientific">Oppiella nova</name>
    <dbReference type="NCBI Taxonomy" id="334625"/>
    <lineage>
        <taxon>Eukaryota</taxon>
        <taxon>Metazoa</taxon>
        <taxon>Ecdysozoa</taxon>
        <taxon>Arthropoda</taxon>
        <taxon>Chelicerata</taxon>
        <taxon>Arachnida</taxon>
        <taxon>Acari</taxon>
        <taxon>Acariformes</taxon>
        <taxon>Sarcoptiformes</taxon>
        <taxon>Oribatida</taxon>
        <taxon>Brachypylina</taxon>
        <taxon>Oppioidea</taxon>
        <taxon>Oppiidae</taxon>
        <taxon>Oppiella</taxon>
    </lineage>
</organism>
<evidence type="ECO:0000256" key="3">
    <source>
        <dbReference type="ARBA" id="ARBA00023242"/>
    </source>
</evidence>
<comment type="subcellular location">
    <subcellularLocation>
        <location evidence="1">Nucleus</location>
    </subcellularLocation>
</comment>
<dbReference type="GO" id="GO:0046540">
    <property type="term" value="C:U4/U6 x U5 tri-snRNP complex"/>
    <property type="evidence" value="ECO:0007669"/>
    <property type="project" value="TreeGrafter"/>
</dbReference>
<accession>A0A7R9LKH8</accession>
<feature type="region of interest" description="Disordered" evidence="4">
    <location>
        <begin position="690"/>
        <end position="725"/>
    </location>
</feature>
<dbReference type="OrthoDB" id="5583at2759"/>
<evidence type="ECO:0000256" key="2">
    <source>
        <dbReference type="ARBA" id="ARBA00006076"/>
    </source>
</evidence>
<dbReference type="GO" id="GO:0000481">
    <property type="term" value="P:maturation of 5S rRNA"/>
    <property type="evidence" value="ECO:0007669"/>
    <property type="project" value="TreeGrafter"/>
</dbReference>